<dbReference type="InterPro" id="IPR008778">
    <property type="entry name" value="Pirin_C_dom"/>
</dbReference>
<evidence type="ECO:0000259" key="4">
    <source>
        <dbReference type="Pfam" id="PF02678"/>
    </source>
</evidence>
<feature type="domain" description="Pirin N-terminal" evidence="4">
    <location>
        <begin position="24"/>
        <end position="126"/>
    </location>
</feature>
<dbReference type="PANTHER" id="PTHR43594:SF1">
    <property type="entry name" value="QUERCETIN 2,3-DIOXYGENASE PA2418-RELATED"/>
    <property type="match status" value="1"/>
</dbReference>
<feature type="binding site" evidence="2">
    <location>
        <position position="62"/>
    </location>
    <ligand>
        <name>Fe cation</name>
        <dbReference type="ChEBI" id="CHEBI:24875"/>
    </ligand>
</feature>
<dbReference type="Proteomes" id="UP000266385">
    <property type="component" value="Unassembled WGS sequence"/>
</dbReference>
<dbReference type="OrthoDB" id="9780903at2"/>
<evidence type="ECO:0000313" key="7">
    <source>
        <dbReference type="Proteomes" id="UP000266385"/>
    </source>
</evidence>
<dbReference type="SUPFAM" id="SSF51182">
    <property type="entry name" value="RmlC-like cupins"/>
    <property type="match status" value="1"/>
</dbReference>
<evidence type="ECO:0000313" key="6">
    <source>
        <dbReference type="EMBL" id="RIJ26653.1"/>
    </source>
</evidence>
<dbReference type="EMBL" id="QWFX01000016">
    <property type="protein sequence ID" value="RIJ26653.1"/>
    <property type="molecule type" value="Genomic_DNA"/>
</dbReference>
<dbReference type="Pfam" id="PF02678">
    <property type="entry name" value="Pirin"/>
    <property type="match status" value="1"/>
</dbReference>
<dbReference type="PIRSF" id="PIRSF006232">
    <property type="entry name" value="Pirin"/>
    <property type="match status" value="1"/>
</dbReference>
<dbReference type="Gene3D" id="2.60.120.10">
    <property type="entry name" value="Jelly Rolls"/>
    <property type="match status" value="2"/>
</dbReference>
<dbReference type="InterPro" id="IPR053186">
    <property type="entry name" value="QDO-related"/>
</dbReference>
<evidence type="ECO:0000256" key="2">
    <source>
        <dbReference type="PIRSR" id="PIRSR006232-1"/>
    </source>
</evidence>
<comment type="cofactor">
    <cofactor evidence="2">
        <name>Fe cation</name>
        <dbReference type="ChEBI" id="CHEBI:24875"/>
    </cofactor>
    <text evidence="2">Binds 1 Fe cation per subunit.</text>
</comment>
<feature type="binding site" evidence="2">
    <location>
        <position position="104"/>
    </location>
    <ligand>
        <name>Fe cation</name>
        <dbReference type="ChEBI" id="CHEBI:24875"/>
    </ligand>
</feature>
<dbReference type="Pfam" id="PF05726">
    <property type="entry name" value="Pirin_C"/>
    <property type="match status" value="1"/>
</dbReference>
<sequence length="287" mass="30720">MTDRTIKAVHAAYRDDIADLITRRPVPGPAVDQVDPFLFLNHHGPQTYRPGNSGLPFGPHPHRGFETVTFILEGSLAHMDTGGHESIIHAGGVQWMTAGSGLIHAELSPPEFKRDGGDMEILQLWVNLPSTLKMTTPRYTGVQADGIPSIPAGEGAILHLVSGEYEGKTGPVDSLTGVFMSMVSLPAGADATLPAPKDRSVFFYVVRGHVSMGEASAKSFDLVEFAHDGETITVSSSDGAFLLFGHADPIGEPVVAHGPFVMNTEQEIRDAIADYQAGKFNRAPENV</sequence>
<comment type="caution">
    <text evidence="6">The sequence shown here is derived from an EMBL/GenBank/DDBJ whole genome shotgun (WGS) entry which is preliminary data.</text>
</comment>
<reference evidence="6 7" key="1">
    <citation type="submission" date="2018-08" db="EMBL/GenBank/DDBJ databases">
        <title>Henriciella mobilis sp. nov., isolated from seawater.</title>
        <authorList>
            <person name="Cheng H."/>
            <person name="Wu Y.-H."/>
            <person name="Xu X.-W."/>
            <person name="Guo L.-L."/>
        </authorList>
    </citation>
    <scope>NUCLEOTIDE SEQUENCE [LARGE SCALE GENOMIC DNA]</scope>
    <source>
        <strain evidence="6 7">JN25</strain>
    </source>
</reference>
<evidence type="ECO:0000256" key="1">
    <source>
        <dbReference type="ARBA" id="ARBA00008416"/>
    </source>
</evidence>
<name>A0A399R7C2_9PROT</name>
<dbReference type="CDD" id="cd02909">
    <property type="entry name" value="cupin_pirin_N"/>
    <property type="match status" value="1"/>
</dbReference>
<evidence type="ECO:0000259" key="5">
    <source>
        <dbReference type="Pfam" id="PF05726"/>
    </source>
</evidence>
<keyword evidence="7" id="KW-1185">Reference proteome</keyword>
<dbReference type="RefSeq" id="WP_119377546.1">
    <property type="nucleotide sequence ID" value="NZ_QWFX01000016.1"/>
</dbReference>
<dbReference type="GO" id="GO:0046872">
    <property type="term" value="F:metal ion binding"/>
    <property type="evidence" value="ECO:0007669"/>
    <property type="project" value="UniProtKB-KW"/>
</dbReference>
<evidence type="ECO:0000256" key="3">
    <source>
        <dbReference type="RuleBase" id="RU003457"/>
    </source>
</evidence>
<keyword evidence="2" id="KW-0408">Iron</keyword>
<dbReference type="AlphaFoldDB" id="A0A399R7C2"/>
<organism evidence="6 7">
    <name type="scientific">Henriciella mobilis</name>
    <dbReference type="NCBI Taxonomy" id="2305467"/>
    <lineage>
        <taxon>Bacteria</taxon>
        <taxon>Pseudomonadati</taxon>
        <taxon>Pseudomonadota</taxon>
        <taxon>Alphaproteobacteria</taxon>
        <taxon>Hyphomonadales</taxon>
        <taxon>Hyphomonadaceae</taxon>
        <taxon>Henriciella</taxon>
    </lineage>
</organism>
<dbReference type="InterPro" id="IPR014710">
    <property type="entry name" value="RmlC-like_jellyroll"/>
</dbReference>
<accession>A0A399R7C2</accession>
<proteinExistence type="inferred from homology"/>
<feature type="domain" description="Pirin C-terminal" evidence="5">
    <location>
        <begin position="183"/>
        <end position="280"/>
    </location>
</feature>
<gene>
    <name evidence="6" type="ORF">D1223_17010</name>
</gene>
<dbReference type="CDD" id="cd02247">
    <property type="entry name" value="cupin_pirin_C"/>
    <property type="match status" value="1"/>
</dbReference>
<dbReference type="PANTHER" id="PTHR43594">
    <property type="entry name" value="QUERCETIN 2,3-DIOXYGENASE"/>
    <property type="match status" value="1"/>
</dbReference>
<feature type="binding site" evidence="2">
    <location>
        <position position="60"/>
    </location>
    <ligand>
        <name>Fe cation</name>
        <dbReference type="ChEBI" id="CHEBI:24875"/>
    </ligand>
</feature>
<dbReference type="InterPro" id="IPR003829">
    <property type="entry name" value="Pirin_N_dom"/>
</dbReference>
<comment type="similarity">
    <text evidence="1 3">Belongs to the pirin family.</text>
</comment>
<dbReference type="InterPro" id="IPR012093">
    <property type="entry name" value="Pirin"/>
</dbReference>
<protein>
    <submittedName>
        <fullName evidence="6">Pirin family protein</fullName>
    </submittedName>
</protein>
<dbReference type="InterPro" id="IPR011051">
    <property type="entry name" value="RmlC_Cupin_sf"/>
</dbReference>
<keyword evidence="2" id="KW-0479">Metal-binding</keyword>
<feature type="binding site" evidence="2">
    <location>
        <position position="106"/>
    </location>
    <ligand>
        <name>Fe cation</name>
        <dbReference type="ChEBI" id="CHEBI:24875"/>
    </ligand>
</feature>